<keyword evidence="2" id="KW-0238">DNA-binding</keyword>
<dbReference type="CDD" id="cd06267">
    <property type="entry name" value="PBP1_LacI_sugar_binding-like"/>
    <property type="match status" value="1"/>
</dbReference>
<dbReference type="PANTHER" id="PTHR30146:SF109">
    <property type="entry name" value="HTH-TYPE TRANSCRIPTIONAL REGULATOR GALS"/>
    <property type="match status" value="1"/>
</dbReference>
<dbReference type="Gene3D" id="1.10.260.40">
    <property type="entry name" value="lambda repressor-like DNA-binding domains"/>
    <property type="match status" value="1"/>
</dbReference>
<sequence length="339" mass="37656">MSKARTTITDIARELNISPATVSRALNNHPAISRQTREAVIALARKLNYHPNLLALSLLRKRTNTIGVIVPEITSYFFSSVIGGVQDLLTAQGMNMIIGQSNESLEEEKALVEKFTSIRVDGFLISPSRETKDYGHLQVLKDSLFPLVIFDRDCEDLEVDKVFVDEYRGALQAVEYLIHTGCRRIAHIAGSATLSTARHRLAAYRDALKKYQLPVLDDYIIESSGFTPEAGIEPTKHLLALPEPPDAIFTVNDGVAIGAMYVIKEAGISIPNEISVIGFDDEPYSCYFKPSLSTVWQPTYELGMLSARILMKRVNAAQEAFTPKVEKLFPELIIRGSSR</sequence>
<dbReference type="InterPro" id="IPR028082">
    <property type="entry name" value="Peripla_BP_I"/>
</dbReference>
<dbReference type="EMBL" id="LGIA01000017">
    <property type="protein sequence ID" value="KOH46833.1"/>
    <property type="molecule type" value="Genomic_DNA"/>
</dbReference>
<dbReference type="InterPro" id="IPR000843">
    <property type="entry name" value="HTH_LacI"/>
</dbReference>
<name>A0A0L8VEP9_9BACT</name>
<dbReference type="Gene3D" id="3.40.50.2300">
    <property type="match status" value="2"/>
</dbReference>
<organism evidence="5 6">
    <name type="scientific">Sunxiuqinia dokdonensis</name>
    <dbReference type="NCBI Taxonomy" id="1409788"/>
    <lineage>
        <taxon>Bacteria</taxon>
        <taxon>Pseudomonadati</taxon>
        <taxon>Bacteroidota</taxon>
        <taxon>Bacteroidia</taxon>
        <taxon>Marinilabiliales</taxon>
        <taxon>Prolixibacteraceae</taxon>
        <taxon>Sunxiuqinia</taxon>
    </lineage>
</organism>
<evidence type="ECO:0000259" key="4">
    <source>
        <dbReference type="PROSITE" id="PS50932"/>
    </source>
</evidence>
<dbReference type="OrthoDB" id="9803256at2"/>
<feature type="domain" description="HTH lacI-type" evidence="4">
    <location>
        <begin position="6"/>
        <end position="60"/>
    </location>
</feature>
<evidence type="ECO:0000256" key="1">
    <source>
        <dbReference type="ARBA" id="ARBA00023015"/>
    </source>
</evidence>
<evidence type="ECO:0000313" key="5">
    <source>
        <dbReference type="EMBL" id="KOH46833.1"/>
    </source>
</evidence>
<dbReference type="PROSITE" id="PS50932">
    <property type="entry name" value="HTH_LACI_2"/>
    <property type="match status" value="1"/>
</dbReference>
<dbReference type="SUPFAM" id="SSF47413">
    <property type="entry name" value="lambda repressor-like DNA-binding domains"/>
    <property type="match status" value="1"/>
</dbReference>
<dbReference type="GO" id="GO:0000976">
    <property type="term" value="F:transcription cis-regulatory region binding"/>
    <property type="evidence" value="ECO:0007669"/>
    <property type="project" value="TreeGrafter"/>
</dbReference>
<dbReference type="InterPro" id="IPR046335">
    <property type="entry name" value="LacI/GalR-like_sensor"/>
</dbReference>
<keyword evidence="1" id="KW-0805">Transcription regulation</keyword>
<protein>
    <recommendedName>
        <fullName evidence="4">HTH lacI-type domain-containing protein</fullName>
    </recommendedName>
</protein>
<dbReference type="STRING" id="1409788.NC99_03570"/>
<dbReference type="SMART" id="SM00354">
    <property type="entry name" value="HTH_LACI"/>
    <property type="match status" value="1"/>
</dbReference>
<dbReference type="PANTHER" id="PTHR30146">
    <property type="entry name" value="LACI-RELATED TRANSCRIPTIONAL REPRESSOR"/>
    <property type="match status" value="1"/>
</dbReference>
<dbReference type="SUPFAM" id="SSF53822">
    <property type="entry name" value="Periplasmic binding protein-like I"/>
    <property type="match status" value="1"/>
</dbReference>
<gene>
    <name evidence="5" type="ORF">NC99_03570</name>
</gene>
<dbReference type="RefSeq" id="WP_053179176.1">
    <property type="nucleotide sequence ID" value="NZ_LGIA01000017.1"/>
</dbReference>
<reference evidence="6" key="1">
    <citation type="submission" date="2015-07" db="EMBL/GenBank/DDBJ databases">
        <title>Genome sequencing of Sunxiuqinia dokdonensis strain SK.</title>
        <authorList>
            <person name="Ahn S."/>
            <person name="Kim B.-C."/>
        </authorList>
    </citation>
    <scope>NUCLEOTIDE SEQUENCE [LARGE SCALE GENOMIC DNA]</scope>
    <source>
        <strain evidence="6">SK</strain>
    </source>
</reference>
<dbReference type="GO" id="GO:0003700">
    <property type="term" value="F:DNA-binding transcription factor activity"/>
    <property type="evidence" value="ECO:0007669"/>
    <property type="project" value="TreeGrafter"/>
</dbReference>
<keyword evidence="6" id="KW-1185">Reference proteome</keyword>
<dbReference type="Pfam" id="PF00356">
    <property type="entry name" value="LacI"/>
    <property type="match status" value="1"/>
</dbReference>
<dbReference type="InterPro" id="IPR010982">
    <property type="entry name" value="Lambda_DNA-bd_dom_sf"/>
</dbReference>
<proteinExistence type="predicted"/>
<evidence type="ECO:0000256" key="3">
    <source>
        <dbReference type="ARBA" id="ARBA00023163"/>
    </source>
</evidence>
<dbReference type="CDD" id="cd01392">
    <property type="entry name" value="HTH_LacI"/>
    <property type="match status" value="1"/>
</dbReference>
<comment type="caution">
    <text evidence="5">The sequence shown here is derived from an EMBL/GenBank/DDBJ whole genome shotgun (WGS) entry which is preliminary data.</text>
</comment>
<evidence type="ECO:0000313" key="6">
    <source>
        <dbReference type="Proteomes" id="UP000036958"/>
    </source>
</evidence>
<dbReference type="AlphaFoldDB" id="A0A0L8VEP9"/>
<dbReference type="Proteomes" id="UP000036958">
    <property type="component" value="Unassembled WGS sequence"/>
</dbReference>
<evidence type="ECO:0000256" key="2">
    <source>
        <dbReference type="ARBA" id="ARBA00023125"/>
    </source>
</evidence>
<accession>A0A0L8VEP9</accession>
<dbReference type="Pfam" id="PF13377">
    <property type="entry name" value="Peripla_BP_3"/>
    <property type="match status" value="1"/>
</dbReference>
<keyword evidence="3" id="KW-0804">Transcription</keyword>